<dbReference type="Proteomes" id="UP000509791">
    <property type="component" value="Chromosome"/>
</dbReference>
<accession>A0A7U7H4H4</accession>
<evidence type="ECO:0000313" key="3">
    <source>
        <dbReference type="Proteomes" id="UP000509791"/>
    </source>
</evidence>
<dbReference type="Pfam" id="PF02525">
    <property type="entry name" value="Flavodoxin_2"/>
    <property type="match status" value="1"/>
</dbReference>
<dbReference type="EMBL" id="LR822027">
    <property type="protein sequence ID" value="CAD0153270.1"/>
    <property type="molecule type" value="Genomic_DNA"/>
</dbReference>
<dbReference type="InterPro" id="IPR029039">
    <property type="entry name" value="Flavoprotein-like_sf"/>
</dbReference>
<reference evidence="2 3" key="1">
    <citation type="submission" date="2020-06" db="EMBL/GenBank/DDBJ databases">
        <authorList>
            <person name="Chuat V."/>
        </authorList>
    </citation>
    <scope>NUCLEOTIDE SEQUENCE [LARGE SCALE GENOMIC DNA]</scope>
    <source>
        <strain evidence="2">STH_CIRM_998</strain>
    </source>
</reference>
<protein>
    <recommendedName>
        <fullName evidence="1">Flavodoxin-like fold domain-containing protein</fullName>
    </recommendedName>
</protein>
<dbReference type="SUPFAM" id="SSF52218">
    <property type="entry name" value="Flavoproteins"/>
    <property type="match status" value="1"/>
</dbReference>
<sequence>MARDINMKVYRDLLIWIVYLIFIFLTWRSGMSTILKGYIERVFVAVFSYDNTVRS</sequence>
<gene>
    <name evidence="2" type="ORF">STHERMO_1991</name>
</gene>
<organism evidence="2 3">
    <name type="scientific">Streptococcus thermophilus</name>
    <dbReference type="NCBI Taxonomy" id="1308"/>
    <lineage>
        <taxon>Bacteria</taxon>
        <taxon>Bacillati</taxon>
        <taxon>Bacillota</taxon>
        <taxon>Bacilli</taxon>
        <taxon>Lactobacillales</taxon>
        <taxon>Streptococcaceae</taxon>
        <taxon>Streptococcus</taxon>
    </lineage>
</organism>
<evidence type="ECO:0000313" key="2">
    <source>
        <dbReference type="EMBL" id="CAD0153270.1"/>
    </source>
</evidence>
<evidence type="ECO:0000259" key="1">
    <source>
        <dbReference type="Pfam" id="PF02525"/>
    </source>
</evidence>
<proteinExistence type="predicted"/>
<name>A0A7U7H4H4_STRTR</name>
<feature type="domain" description="Flavodoxin-like fold" evidence="1">
    <location>
        <begin position="4"/>
        <end position="50"/>
    </location>
</feature>
<dbReference type="AlphaFoldDB" id="A0A7U7H4H4"/>
<dbReference type="InterPro" id="IPR003680">
    <property type="entry name" value="Flavodoxin_fold"/>
</dbReference>
<dbReference type="Gene3D" id="3.40.50.360">
    <property type="match status" value="1"/>
</dbReference>